<dbReference type="EMBL" id="BIFH01000031">
    <property type="protein sequence ID" value="GCD99079.1"/>
    <property type="molecule type" value="Genomic_DNA"/>
</dbReference>
<keyword evidence="2" id="KW-1185">Reference proteome</keyword>
<reference evidence="1 2" key="1">
    <citation type="submission" date="2018-12" db="EMBL/GenBank/DDBJ databases">
        <title>Draft genome sequence of Embleya hyalina NBRC 13850T.</title>
        <authorList>
            <person name="Komaki H."/>
            <person name="Hosoyama A."/>
            <person name="Kimura A."/>
            <person name="Ichikawa N."/>
            <person name="Tamura T."/>
        </authorList>
    </citation>
    <scope>NUCLEOTIDE SEQUENCE [LARGE SCALE GENOMIC DNA]</scope>
    <source>
        <strain evidence="1 2">NBRC 13850</strain>
    </source>
</reference>
<name>A0A401YWW3_9ACTN</name>
<gene>
    <name evidence="1" type="ORF">EHYA_06791</name>
</gene>
<comment type="caution">
    <text evidence="1">The sequence shown here is derived from an EMBL/GenBank/DDBJ whole genome shotgun (WGS) entry which is preliminary data.</text>
</comment>
<dbReference type="AlphaFoldDB" id="A0A401YWW3"/>
<organism evidence="1 2">
    <name type="scientific">Embleya hyalina</name>
    <dbReference type="NCBI Taxonomy" id="516124"/>
    <lineage>
        <taxon>Bacteria</taxon>
        <taxon>Bacillati</taxon>
        <taxon>Actinomycetota</taxon>
        <taxon>Actinomycetes</taxon>
        <taxon>Kitasatosporales</taxon>
        <taxon>Streptomycetaceae</taxon>
        <taxon>Embleya</taxon>
    </lineage>
</organism>
<evidence type="ECO:0000313" key="1">
    <source>
        <dbReference type="EMBL" id="GCD99079.1"/>
    </source>
</evidence>
<dbReference type="RefSeq" id="WP_126640932.1">
    <property type="nucleotide sequence ID" value="NZ_BIFH01000031.1"/>
</dbReference>
<dbReference type="Proteomes" id="UP000286931">
    <property type="component" value="Unassembled WGS sequence"/>
</dbReference>
<protein>
    <submittedName>
        <fullName evidence="1">Uncharacterized protein</fullName>
    </submittedName>
</protein>
<proteinExistence type="predicted"/>
<sequence length="116" mass="12633">MTADEAPSPSPTVVCTSCGKPYRQTGRGNGDWFHFMVVAVRRQSDGRARISGHWRAGDWTDGMPLVVRTRQGHRVTVIGAHMEPPLNSTCEARGQRQLIVADLGPSDPNGCIHAAR</sequence>
<evidence type="ECO:0000313" key="2">
    <source>
        <dbReference type="Proteomes" id="UP000286931"/>
    </source>
</evidence>
<dbReference type="OrthoDB" id="4350642at2"/>
<accession>A0A401YWW3</accession>